<reference evidence="2 3" key="1">
    <citation type="journal article" date="2018" name="Front. Plant Sci.">
        <title>Red Clover (Trifolium pratense) and Zigzag Clover (T. medium) - A Picture of Genomic Similarities and Differences.</title>
        <authorList>
            <person name="Dluhosova J."/>
            <person name="Istvanek J."/>
            <person name="Nedelnik J."/>
            <person name="Repkova J."/>
        </authorList>
    </citation>
    <scope>NUCLEOTIDE SEQUENCE [LARGE SCALE GENOMIC DNA]</scope>
    <source>
        <strain evidence="3">cv. 10/8</strain>
        <tissue evidence="2">Leaf</tissue>
    </source>
</reference>
<sequence length="28" mass="3019">MPGTRPLVNSTSRFDGTSLISSEKSHTI</sequence>
<evidence type="ECO:0000256" key="1">
    <source>
        <dbReference type="SAM" id="MobiDB-lite"/>
    </source>
</evidence>
<proteinExistence type="predicted"/>
<dbReference type="EMBL" id="LXQA010357308">
    <property type="protein sequence ID" value="MCI46422.1"/>
    <property type="molecule type" value="Genomic_DNA"/>
</dbReference>
<dbReference type="Proteomes" id="UP000265520">
    <property type="component" value="Unassembled WGS sequence"/>
</dbReference>
<comment type="caution">
    <text evidence="2">The sequence shown here is derived from an EMBL/GenBank/DDBJ whole genome shotgun (WGS) entry which is preliminary data.</text>
</comment>
<feature type="compositionally biased region" description="Polar residues" evidence="1">
    <location>
        <begin position="7"/>
        <end position="22"/>
    </location>
</feature>
<organism evidence="2 3">
    <name type="scientific">Trifolium medium</name>
    <dbReference type="NCBI Taxonomy" id="97028"/>
    <lineage>
        <taxon>Eukaryota</taxon>
        <taxon>Viridiplantae</taxon>
        <taxon>Streptophyta</taxon>
        <taxon>Embryophyta</taxon>
        <taxon>Tracheophyta</taxon>
        <taxon>Spermatophyta</taxon>
        <taxon>Magnoliopsida</taxon>
        <taxon>eudicotyledons</taxon>
        <taxon>Gunneridae</taxon>
        <taxon>Pentapetalae</taxon>
        <taxon>rosids</taxon>
        <taxon>fabids</taxon>
        <taxon>Fabales</taxon>
        <taxon>Fabaceae</taxon>
        <taxon>Papilionoideae</taxon>
        <taxon>50 kb inversion clade</taxon>
        <taxon>NPAAA clade</taxon>
        <taxon>Hologalegina</taxon>
        <taxon>IRL clade</taxon>
        <taxon>Trifolieae</taxon>
        <taxon>Trifolium</taxon>
    </lineage>
</organism>
<name>A0A392SD98_9FABA</name>
<protein>
    <submittedName>
        <fullName evidence="2">Uncharacterized protein</fullName>
    </submittedName>
</protein>
<dbReference type="AlphaFoldDB" id="A0A392SD98"/>
<accession>A0A392SD98</accession>
<feature type="non-terminal residue" evidence="2">
    <location>
        <position position="28"/>
    </location>
</feature>
<evidence type="ECO:0000313" key="2">
    <source>
        <dbReference type="EMBL" id="MCI46422.1"/>
    </source>
</evidence>
<feature type="region of interest" description="Disordered" evidence="1">
    <location>
        <begin position="1"/>
        <end position="28"/>
    </location>
</feature>
<keyword evidence="3" id="KW-1185">Reference proteome</keyword>
<evidence type="ECO:0000313" key="3">
    <source>
        <dbReference type="Proteomes" id="UP000265520"/>
    </source>
</evidence>